<dbReference type="Proteomes" id="UP001597249">
    <property type="component" value="Unassembled WGS sequence"/>
</dbReference>
<dbReference type="RefSeq" id="WP_125585090.1">
    <property type="nucleotide sequence ID" value="NZ_JBHTMO010000015.1"/>
</dbReference>
<dbReference type="InterPro" id="IPR000150">
    <property type="entry name" value="Cof"/>
</dbReference>
<gene>
    <name evidence="1" type="ORF">ACFQ3L_05920</name>
</gene>
<dbReference type="Gene3D" id="3.40.50.1000">
    <property type="entry name" value="HAD superfamily/HAD-like"/>
    <property type="match status" value="1"/>
</dbReference>
<dbReference type="InterPro" id="IPR006379">
    <property type="entry name" value="HAD-SF_hydro_IIB"/>
</dbReference>
<dbReference type="EMBL" id="JBHTMO010000015">
    <property type="protein sequence ID" value="MFD1393130.1"/>
    <property type="molecule type" value="Genomic_DNA"/>
</dbReference>
<dbReference type="EC" id="3.1.3.-" evidence="1"/>
<dbReference type="SFLD" id="SFLDG01140">
    <property type="entry name" value="C2.B:_Phosphomannomutase_and_P"/>
    <property type="match status" value="1"/>
</dbReference>
<dbReference type="PANTHER" id="PTHR10000:SF23">
    <property type="entry name" value="5-AMINO-6-(5-PHOSPHO-D-RIBITYLAMINO)URACIL PHOSPHATASE YITU"/>
    <property type="match status" value="1"/>
</dbReference>
<keyword evidence="1" id="KW-0378">Hydrolase</keyword>
<accession>A0ABW4BA21</accession>
<dbReference type="NCBIfam" id="TIGR01484">
    <property type="entry name" value="HAD-SF-IIB"/>
    <property type="match status" value="1"/>
</dbReference>
<dbReference type="InterPro" id="IPR036412">
    <property type="entry name" value="HAD-like_sf"/>
</dbReference>
<dbReference type="Pfam" id="PF08282">
    <property type="entry name" value="Hydrolase_3"/>
    <property type="match status" value="1"/>
</dbReference>
<dbReference type="SFLD" id="SFLDS00003">
    <property type="entry name" value="Haloacid_Dehalogenase"/>
    <property type="match status" value="1"/>
</dbReference>
<sequence>MNKKMIALDLDGTTLNRAGELTPQTIATLRAAQAAGHLVVITTGRPDAISEPLYDQLGLTTPMINFNGALIHKPHQQWAKELQATIPVATALALRDLRQDFPIAVMVAEGKQLLRADHPYVNIPFLPDLPHPAHLFDAAGLTQPPISVTMFIDGAALTPLTAAVQERFPQLIAKTWGAWSGDHTALEVTTDYASKSRAVAYVAAAYGITQRDILAFGDDLNDLDMIEYAGVGVAMQNARQEVLLAADEVTAADNAHDGVARFLQAYLHLAA</sequence>
<comment type="caution">
    <text evidence="1">The sequence shown here is derived from an EMBL/GenBank/DDBJ whole genome shotgun (WGS) entry which is preliminary data.</text>
</comment>
<dbReference type="SUPFAM" id="SSF56784">
    <property type="entry name" value="HAD-like"/>
    <property type="match status" value="1"/>
</dbReference>
<organism evidence="1 2">
    <name type="scientific">Lacticaseibacillus jixianensis</name>
    <dbReference type="NCBI Taxonomy" id="2486012"/>
    <lineage>
        <taxon>Bacteria</taxon>
        <taxon>Bacillati</taxon>
        <taxon>Bacillota</taxon>
        <taxon>Bacilli</taxon>
        <taxon>Lactobacillales</taxon>
        <taxon>Lactobacillaceae</taxon>
        <taxon>Lacticaseibacillus</taxon>
    </lineage>
</organism>
<dbReference type="GO" id="GO:0016787">
    <property type="term" value="F:hydrolase activity"/>
    <property type="evidence" value="ECO:0007669"/>
    <property type="project" value="UniProtKB-KW"/>
</dbReference>
<dbReference type="CDD" id="cd07516">
    <property type="entry name" value="HAD_Pase"/>
    <property type="match status" value="1"/>
</dbReference>
<dbReference type="NCBIfam" id="TIGR00099">
    <property type="entry name" value="Cof-subfamily"/>
    <property type="match status" value="1"/>
</dbReference>
<protein>
    <submittedName>
        <fullName evidence="1">Cof-type HAD-IIB family hydrolase</fullName>
        <ecNumber evidence="1">3.1.3.-</ecNumber>
    </submittedName>
</protein>
<dbReference type="InterPro" id="IPR023214">
    <property type="entry name" value="HAD_sf"/>
</dbReference>
<evidence type="ECO:0000313" key="2">
    <source>
        <dbReference type="Proteomes" id="UP001597249"/>
    </source>
</evidence>
<dbReference type="PANTHER" id="PTHR10000">
    <property type="entry name" value="PHOSPHOSERINE PHOSPHATASE"/>
    <property type="match status" value="1"/>
</dbReference>
<evidence type="ECO:0000313" key="1">
    <source>
        <dbReference type="EMBL" id="MFD1393130.1"/>
    </source>
</evidence>
<dbReference type="Gene3D" id="3.30.1240.10">
    <property type="match status" value="1"/>
</dbReference>
<keyword evidence="2" id="KW-1185">Reference proteome</keyword>
<name>A0ABW4BA21_9LACO</name>
<reference evidence="2" key="1">
    <citation type="journal article" date="2019" name="Int. J. Syst. Evol. Microbiol.">
        <title>The Global Catalogue of Microorganisms (GCM) 10K type strain sequencing project: providing services to taxonomists for standard genome sequencing and annotation.</title>
        <authorList>
            <consortium name="The Broad Institute Genomics Platform"/>
            <consortium name="The Broad Institute Genome Sequencing Center for Infectious Disease"/>
            <person name="Wu L."/>
            <person name="Ma J."/>
        </authorList>
    </citation>
    <scope>NUCLEOTIDE SEQUENCE [LARGE SCALE GENOMIC DNA]</scope>
    <source>
        <strain evidence="2">CCM 8911</strain>
    </source>
</reference>
<proteinExistence type="predicted"/>